<gene>
    <name evidence="1" type="ORF">ACFL27_11890</name>
</gene>
<accession>A0ABV6YXF2</accession>
<proteinExistence type="predicted"/>
<reference evidence="1 2" key="1">
    <citation type="submission" date="2024-09" db="EMBL/GenBank/DDBJ databases">
        <title>Laminarin stimulates single cell rates of sulfate reduction while oxygen inhibits transcriptomic activity in coastal marine sediment.</title>
        <authorList>
            <person name="Lindsay M."/>
            <person name="Orcutt B."/>
            <person name="Emerson D."/>
            <person name="Stepanauskas R."/>
            <person name="D'Angelo T."/>
        </authorList>
    </citation>
    <scope>NUCLEOTIDE SEQUENCE [LARGE SCALE GENOMIC DNA]</scope>
    <source>
        <strain evidence="1">SAG AM-311-K15</strain>
    </source>
</reference>
<evidence type="ECO:0000313" key="1">
    <source>
        <dbReference type="EMBL" id="MFC1850886.1"/>
    </source>
</evidence>
<organism evidence="1 2">
    <name type="scientific">candidate division CSSED10-310 bacterium</name>
    <dbReference type="NCBI Taxonomy" id="2855610"/>
    <lineage>
        <taxon>Bacteria</taxon>
        <taxon>Bacteria division CSSED10-310</taxon>
    </lineage>
</organism>
<keyword evidence="2" id="KW-1185">Reference proteome</keyword>
<dbReference type="EMBL" id="JBHPBY010000131">
    <property type="protein sequence ID" value="MFC1850886.1"/>
    <property type="molecule type" value="Genomic_DNA"/>
</dbReference>
<protein>
    <submittedName>
        <fullName evidence="1">Uncharacterized protein</fullName>
    </submittedName>
</protein>
<dbReference type="Proteomes" id="UP001594351">
    <property type="component" value="Unassembled WGS sequence"/>
</dbReference>
<sequence>MSKYEIHEVMEFPKVTNWIDGAIVTALYQCAGSDTMPLTFTHPEFFLHRNVYNILSPNLFVYVDRKAPSDINQSLEFSGEFTRITSKFIENFKVGSFQVYLFNLRWQSLRAPVWHRRPLVERKLSLLYCVGEQERMSVYAYRKNWVPDFFIGVTDGHRFGGNKNPVNKLTTHGMQSEAARSVPVSRYYITDHFLNEKKADVLHEGEYIYSLEPGFPFKFKKIALLSTKWGRYGQKTVLGGATLFEVMLV</sequence>
<comment type="caution">
    <text evidence="1">The sequence shown here is derived from an EMBL/GenBank/DDBJ whole genome shotgun (WGS) entry which is preliminary data.</text>
</comment>
<evidence type="ECO:0000313" key="2">
    <source>
        <dbReference type="Proteomes" id="UP001594351"/>
    </source>
</evidence>
<name>A0ABV6YXF2_UNCC1</name>